<name>A0A5B9DAU9_9ARCH</name>
<dbReference type="AlphaFoldDB" id="A0A5B9DAU9"/>
<gene>
    <name evidence="1" type="ORF">DSAG12_02062</name>
</gene>
<dbReference type="KEGG" id="psyt:DSAG12_02062"/>
<reference evidence="1 2" key="1">
    <citation type="journal article" date="2020" name="Nature">
        <title>Isolation of an archaeon at the prokaryote-eukaryote interface.</title>
        <authorList>
            <person name="Imachi H."/>
            <person name="Nobu M.K."/>
            <person name="Nakahara N."/>
            <person name="Morono Y."/>
            <person name="Ogawara M."/>
            <person name="Takaki Y."/>
            <person name="Takano Y."/>
            <person name="Uematsu K."/>
            <person name="Ikuta T."/>
            <person name="Ito M."/>
            <person name="Matsui Y."/>
            <person name="Miyazaki M."/>
            <person name="Murata K."/>
            <person name="Saito Y."/>
            <person name="Sakai S."/>
            <person name="Song C."/>
            <person name="Tasumi E."/>
            <person name="Yamanaka Y."/>
            <person name="Yamaguchi T."/>
            <person name="Kamagata Y."/>
            <person name="Tamaki H."/>
            <person name="Takai K."/>
        </authorList>
    </citation>
    <scope>NUCLEOTIDE SEQUENCE [LARGE SCALE GENOMIC DNA]</scope>
    <source>
        <strain evidence="1 2">MK-D1</strain>
    </source>
</reference>
<reference evidence="1 2" key="2">
    <citation type="journal article" date="2024" name="Int. J. Syst. Evol. Microbiol.">
        <title>Promethearchaeum syntrophicum gen. nov., sp. nov., an anaerobic, obligately syntrophic archaeon, the first isolate of the lineage 'Asgard' archaea, and proposal of the new archaeal phylum Promethearchaeota phyl. nov. and kingdom Promethearchaeati regn. nov.</title>
        <authorList>
            <person name="Imachi H."/>
            <person name="Nobu M.K."/>
            <person name="Kato S."/>
            <person name="Takaki Y."/>
            <person name="Miyazaki M."/>
            <person name="Miyata M."/>
            <person name="Ogawara M."/>
            <person name="Saito Y."/>
            <person name="Sakai S."/>
            <person name="Tahara Y.O."/>
            <person name="Takano Y."/>
            <person name="Tasumi E."/>
            <person name="Uematsu K."/>
            <person name="Yoshimura T."/>
            <person name="Itoh T."/>
            <person name="Ohkuma M."/>
            <person name="Takai K."/>
        </authorList>
    </citation>
    <scope>NUCLEOTIDE SEQUENCE [LARGE SCALE GENOMIC DNA]</scope>
    <source>
        <strain evidence="1 2">MK-D1</strain>
    </source>
</reference>
<dbReference type="GeneID" id="41330052"/>
<sequence>MANQLNITLSNGVELELDPEDLNKNFSMFIDKFLIPYFKESNDWNKTIISSISEIERISSKFDVSKGEIISKFLKNIESRLPTDIAELTGLDKIEILFENIDDYVESMVNIVSSGDSQEDIRLKIAKLVENLNLFELSELFIHFAKNKK</sequence>
<accession>A0A5B9DAU9</accession>
<organism evidence="1 2">
    <name type="scientific">Promethearchaeum syntrophicum</name>
    <dbReference type="NCBI Taxonomy" id="2594042"/>
    <lineage>
        <taxon>Archaea</taxon>
        <taxon>Promethearchaeati</taxon>
        <taxon>Promethearchaeota</taxon>
        <taxon>Promethearchaeia</taxon>
        <taxon>Promethearchaeales</taxon>
        <taxon>Promethearchaeaceae</taxon>
        <taxon>Promethearchaeum</taxon>
    </lineage>
</organism>
<protein>
    <submittedName>
        <fullName evidence="1">Uncharacterized protein</fullName>
    </submittedName>
</protein>
<evidence type="ECO:0000313" key="1">
    <source>
        <dbReference type="EMBL" id="QEE16232.1"/>
    </source>
</evidence>
<dbReference type="EMBL" id="CP042905">
    <property type="protein sequence ID" value="QEE16232.1"/>
    <property type="molecule type" value="Genomic_DNA"/>
</dbReference>
<evidence type="ECO:0000313" key="2">
    <source>
        <dbReference type="Proteomes" id="UP000321408"/>
    </source>
</evidence>
<proteinExistence type="predicted"/>
<dbReference type="Proteomes" id="UP000321408">
    <property type="component" value="Chromosome"/>
</dbReference>
<keyword evidence="2" id="KW-1185">Reference proteome</keyword>
<dbReference type="RefSeq" id="WP_147663111.1">
    <property type="nucleotide sequence ID" value="NZ_CP042905.2"/>
</dbReference>